<evidence type="ECO:0000313" key="3">
    <source>
        <dbReference type="EMBL" id="MDQ0291419.1"/>
    </source>
</evidence>
<comment type="caution">
    <text evidence="3">The sequence shown here is derived from an EMBL/GenBank/DDBJ whole genome shotgun (WGS) entry which is preliminary data.</text>
</comment>
<sequence length="862" mass="94339">MLHNAVGQLPLHPDSTVAEQETSVNGLVTAVRSRSNLTTTVGYDGLRRQTSVTAPRTGTATVTYHTAAGKIGLVASESDAAGNTTSYEYDESSGRLLWKKNALNQYTRYAYNARGQQTRVWGDADYPVEYGYDAYGQRITMTTFRSGTAWNGVAWPDPAPTGDTTTWTFDAASGLVTAKTYADGHGPTYAYTVDGKLATRTWARTDANDNPLTTTYSYDVATGELLGIDYSDATPDIAYAYTRAGQPATVTDVVGTRTFTYDAQLQDVSEAIVGLYNKTLTRSYTTTGMKGRRLGLAVGGVSNYSYGYDMYGRLNQITTPAGDFDYTRLANSDLVSQMTRPNGVTTAWTYEANRNLITQVQNGAISTYGYTNDAIGRRTSMSRAGSAHPTPDTITYSYNDRSEVTGALSNVDASYSYAYSYDPIGNRISASEAGVPWTYTTNNLNQYTSATENNVQLNFTYDLDGSMTYRPVNAATGWTQVWNGENRMVETTKGDDRLTFQYDYMGRRVEKKVYDGQTLTTHLKFVYDGFKLIEELDALNPDSSLRRYTWQPDDAGLDVLLQMTDVPNAAHSFHLHDANKNVVQIASANGLASAWYAFSPFGVAIQAKPLIFGFSSEYFTDETKTVSYNYRCLLPRFGKWISRDPINELGFQCAAGYAQAPDAETSEFDRTRQMLVQFQFLEQVLSIPAGSLSDPLEHFVWEYEAAIASGRSGVPEFSAEWNLYLMISNDPLNSIDIHGLSSWAIGLPAAGTCAALDGPLPIGDIIAIGILGCCALAELDKPHGCYPCIPSVGSTAFEVHTVPPARPHKPHRGTHTHHFQMHQSPWPICRCFWKRDYVPPTGGASPLPSEGPVVPAGGGGAY</sequence>
<dbReference type="Proteomes" id="UP001238163">
    <property type="component" value="Unassembled WGS sequence"/>
</dbReference>
<reference evidence="3" key="1">
    <citation type="submission" date="2023-07" db="EMBL/GenBank/DDBJ databases">
        <title>Genomic Encyclopedia of Type Strains, Phase IV (KMG-IV): sequencing the most valuable type-strain genomes for metagenomic binning, comparative biology and taxonomic classification.</title>
        <authorList>
            <person name="Goeker M."/>
        </authorList>
    </citation>
    <scope>NUCLEOTIDE SEQUENCE</scope>
    <source>
        <strain evidence="3">DSM 24202</strain>
    </source>
</reference>
<proteinExistence type="predicted"/>
<dbReference type="RefSeq" id="WP_307264180.1">
    <property type="nucleotide sequence ID" value="NZ_JAUSVL010000001.1"/>
</dbReference>
<keyword evidence="1" id="KW-0677">Repeat</keyword>
<dbReference type="InterPro" id="IPR050708">
    <property type="entry name" value="T6SS_VgrG/RHS"/>
</dbReference>
<keyword evidence="4" id="KW-1185">Reference proteome</keyword>
<evidence type="ECO:0000259" key="2">
    <source>
        <dbReference type="Pfam" id="PF25023"/>
    </source>
</evidence>
<gene>
    <name evidence="3" type="ORF">J3R75_003526</name>
</gene>
<accession>A0AAE3VJ57</accession>
<protein>
    <submittedName>
        <fullName evidence="3">YD repeat-containing protein</fullName>
    </submittedName>
</protein>
<evidence type="ECO:0000313" key="4">
    <source>
        <dbReference type="Proteomes" id="UP001238163"/>
    </source>
</evidence>
<dbReference type="Gene3D" id="2.180.10.10">
    <property type="entry name" value="RHS repeat-associated core"/>
    <property type="match status" value="2"/>
</dbReference>
<organism evidence="3 4">
    <name type="scientific">Oligosphaera ethanolica</name>
    <dbReference type="NCBI Taxonomy" id="760260"/>
    <lineage>
        <taxon>Bacteria</taxon>
        <taxon>Pseudomonadati</taxon>
        <taxon>Lentisphaerota</taxon>
        <taxon>Oligosphaeria</taxon>
        <taxon>Oligosphaerales</taxon>
        <taxon>Oligosphaeraceae</taxon>
        <taxon>Oligosphaera</taxon>
    </lineage>
</organism>
<dbReference type="EMBL" id="JAUSVL010000001">
    <property type="protein sequence ID" value="MDQ0291419.1"/>
    <property type="molecule type" value="Genomic_DNA"/>
</dbReference>
<dbReference type="AlphaFoldDB" id="A0AAE3VJ57"/>
<feature type="domain" description="Teneurin-like YD-shell" evidence="2">
    <location>
        <begin position="391"/>
        <end position="644"/>
    </location>
</feature>
<dbReference type="PANTHER" id="PTHR32305">
    <property type="match status" value="1"/>
</dbReference>
<dbReference type="PANTHER" id="PTHR32305:SF15">
    <property type="entry name" value="PROTEIN RHSA-RELATED"/>
    <property type="match status" value="1"/>
</dbReference>
<dbReference type="Pfam" id="PF25023">
    <property type="entry name" value="TEN_YD-shell"/>
    <property type="match status" value="1"/>
</dbReference>
<evidence type="ECO:0000256" key="1">
    <source>
        <dbReference type="ARBA" id="ARBA00022737"/>
    </source>
</evidence>
<name>A0AAE3VJ57_9BACT</name>
<dbReference type="InterPro" id="IPR056823">
    <property type="entry name" value="TEN-like_YD-shell"/>
</dbReference>